<reference evidence="1" key="1">
    <citation type="submission" date="2023-08" db="EMBL/GenBank/DDBJ databases">
        <title>A de novo genome assembly of Solanum verrucosum Schlechtendal, a Mexican diploid species geographically isolated from the other diploid A-genome species in potato relatives.</title>
        <authorList>
            <person name="Hosaka K."/>
        </authorList>
    </citation>
    <scope>NUCLEOTIDE SEQUENCE</scope>
    <source>
        <tissue evidence="1">Young leaves</tissue>
    </source>
</reference>
<protein>
    <submittedName>
        <fullName evidence="1">Uncharacterized protein</fullName>
    </submittedName>
</protein>
<dbReference type="Proteomes" id="UP001234989">
    <property type="component" value="Chromosome 9"/>
</dbReference>
<gene>
    <name evidence="1" type="ORF">MTR67_040328</name>
</gene>
<name>A0AAF0UIE3_SOLVR</name>
<evidence type="ECO:0000313" key="1">
    <source>
        <dbReference type="EMBL" id="WMV46943.1"/>
    </source>
</evidence>
<keyword evidence="2" id="KW-1185">Reference proteome</keyword>
<proteinExistence type="predicted"/>
<dbReference type="EMBL" id="CP133620">
    <property type="protein sequence ID" value="WMV46943.1"/>
    <property type="molecule type" value="Genomic_DNA"/>
</dbReference>
<dbReference type="AlphaFoldDB" id="A0AAF0UIE3"/>
<organism evidence="1 2">
    <name type="scientific">Solanum verrucosum</name>
    <dbReference type="NCBI Taxonomy" id="315347"/>
    <lineage>
        <taxon>Eukaryota</taxon>
        <taxon>Viridiplantae</taxon>
        <taxon>Streptophyta</taxon>
        <taxon>Embryophyta</taxon>
        <taxon>Tracheophyta</taxon>
        <taxon>Spermatophyta</taxon>
        <taxon>Magnoliopsida</taxon>
        <taxon>eudicotyledons</taxon>
        <taxon>Gunneridae</taxon>
        <taxon>Pentapetalae</taxon>
        <taxon>asterids</taxon>
        <taxon>lamiids</taxon>
        <taxon>Solanales</taxon>
        <taxon>Solanaceae</taxon>
        <taxon>Solanoideae</taxon>
        <taxon>Solaneae</taxon>
        <taxon>Solanum</taxon>
    </lineage>
</organism>
<evidence type="ECO:0000313" key="2">
    <source>
        <dbReference type="Proteomes" id="UP001234989"/>
    </source>
</evidence>
<accession>A0AAF0UIE3</accession>
<sequence length="85" mass="9694">MTKIQVECVVKRTQGGGFHVHKRQTSLALCWKQQELLVRKSSTKIPMMLVRESQDLLKEFEQVATRGGNESNNCCTSISKRRAET</sequence>